<evidence type="ECO:0000313" key="2">
    <source>
        <dbReference type="Proteomes" id="UP000183832"/>
    </source>
</evidence>
<dbReference type="EMBL" id="CVRI01000038">
    <property type="protein sequence ID" value="CRK94121.1"/>
    <property type="molecule type" value="Genomic_DNA"/>
</dbReference>
<protein>
    <submittedName>
        <fullName evidence="1">CLUMA_CG007644, isoform A</fullName>
    </submittedName>
</protein>
<keyword evidence="2" id="KW-1185">Reference proteome</keyword>
<proteinExistence type="predicted"/>
<dbReference type="AlphaFoldDB" id="A0A1J1I6S7"/>
<sequence length="371" mass="43798">MRKKKGKKEISVVSYHPLYYWDSDIMELILQHLTPAELLTLSEASPDFFNYLLDCKQFRNCVKFGINTNANCFVSERAFGKFLAKLRRNYDALHLKKTDLVPKLPAIVRNMKMSVKELIVEDMTFNRPILMQKVINSVKDTVEKLVLKNILIFNCDNVVIMNLKHLKHLEMIDCNDNENAFVKRVSFQINFCKFLEYLKLHFAGVSAENTGTLLHENPNIKNLTLADIREPFFDDFKNIKNLKIEDFTITFSSSNRLRPKPYLVEFLEVHSSTLKHFNTNCYVNCDLLNFLFRLPNLETLRICRSLKFFIWMDSIEMKYRLKASKSLRELILTDDLTRHELIWTTLIENAPNLNHFQMYNSRYCSVERFCQ</sequence>
<evidence type="ECO:0000313" key="1">
    <source>
        <dbReference type="EMBL" id="CRK94121.1"/>
    </source>
</evidence>
<dbReference type="InterPro" id="IPR032675">
    <property type="entry name" value="LRR_dom_sf"/>
</dbReference>
<accession>A0A1J1I6S7</accession>
<dbReference type="SUPFAM" id="SSF52047">
    <property type="entry name" value="RNI-like"/>
    <property type="match status" value="1"/>
</dbReference>
<dbReference type="Gene3D" id="3.80.10.10">
    <property type="entry name" value="Ribonuclease Inhibitor"/>
    <property type="match status" value="1"/>
</dbReference>
<gene>
    <name evidence="1" type="ORF">CLUMA_CG007644</name>
</gene>
<dbReference type="Proteomes" id="UP000183832">
    <property type="component" value="Unassembled WGS sequence"/>
</dbReference>
<name>A0A1J1I6S7_9DIPT</name>
<reference evidence="1 2" key="1">
    <citation type="submission" date="2015-04" db="EMBL/GenBank/DDBJ databases">
        <authorList>
            <person name="Syromyatnikov M.Y."/>
            <person name="Popov V.N."/>
        </authorList>
    </citation>
    <scope>NUCLEOTIDE SEQUENCE [LARGE SCALE GENOMIC DNA]</scope>
</reference>
<organism evidence="1 2">
    <name type="scientific">Clunio marinus</name>
    <dbReference type="NCBI Taxonomy" id="568069"/>
    <lineage>
        <taxon>Eukaryota</taxon>
        <taxon>Metazoa</taxon>
        <taxon>Ecdysozoa</taxon>
        <taxon>Arthropoda</taxon>
        <taxon>Hexapoda</taxon>
        <taxon>Insecta</taxon>
        <taxon>Pterygota</taxon>
        <taxon>Neoptera</taxon>
        <taxon>Endopterygota</taxon>
        <taxon>Diptera</taxon>
        <taxon>Nematocera</taxon>
        <taxon>Chironomoidea</taxon>
        <taxon>Chironomidae</taxon>
        <taxon>Clunio</taxon>
    </lineage>
</organism>